<dbReference type="AlphaFoldDB" id="A0AAV8WKR2"/>
<dbReference type="PANTHER" id="PTHR11633">
    <property type="entry name" value="PLATELET-DERIVED GROWTH FACTOR"/>
    <property type="match status" value="1"/>
</dbReference>
<dbReference type="SUPFAM" id="SSF57501">
    <property type="entry name" value="Cystine-knot cytokines"/>
    <property type="match status" value="1"/>
</dbReference>
<reference evidence="6" key="1">
    <citation type="journal article" date="2023" name="Insect Mol. Biol.">
        <title>Genome sequencing provides insights into the evolution of gene families encoding plant cell wall-degrading enzymes in longhorned beetles.</title>
        <authorList>
            <person name="Shin N.R."/>
            <person name="Okamura Y."/>
            <person name="Kirsch R."/>
            <person name="Pauchet Y."/>
        </authorList>
    </citation>
    <scope>NUCLEOTIDE SEQUENCE</scope>
    <source>
        <strain evidence="6">RBIC_L_NR</strain>
    </source>
</reference>
<accession>A0AAV8WKR2</accession>
<dbReference type="GO" id="GO:0008284">
    <property type="term" value="P:positive regulation of cell population proliferation"/>
    <property type="evidence" value="ECO:0007669"/>
    <property type="project" value="TreeGrafter"/>
</dbReference>
<dbReference type="GO" id="GO:0051781">
    <property type="term" value="P:positive regulation of cell division"/>
    <property type="evidence" value="ECO:0007669"/>
    <property type="project" value="UniProtKB-KW"/>
</dbReference>
<evidence type="ECO:0000313" key="6">
    <source>
        <dbReference type="EMBL" id="KAJ8926396.1"/>
    </source>
</evidence>
<evidence type="ECO:0000256" key="4">
    <source>
        <dbReference type="RuleBase" id="RU003818"/>
    </source>
</evidence>
<dbReference type="Gene3D" id="2.10.90.10">
    <property type="entry name" value="Cystine-knot cytokines"/>
    <property type="match status" value="1"/>
</dbReference>
<dbReference type="InterPro" id="IPR029034">
    <property type="entry name" value="Cystine-knot_cytokine"/>
</dbReference>
<dbReference type="SMART" id="SM00141">
    <property type="entry name" value="PDGF"/>
    <property type="match status" value="1"/>
</dbReference>
<evidence type="ECO:0000313" key="7">
    <source>
        <dbReference type="Proteomes" id="UP001162156"/>
    </source>
</evidence>
<dbReference type="GO" id="GO:0070851">
    <property type="term" value="F:growth factor receptor binding"/>
    <property type="evidence" value="ECO:0007669"/>
    <property type="project" value="TreeGrafter"/>
</dbReference>
<comment type="similarity">
    <text evidence="1 4">Belongs to the PDGF/VEGF growth factor family.</text>
</comment>
<gene>
    <name evidence="6" type="ORF">NQ314_021180</name>
</gene>
<keyword evidence="2 4" id="KW-0339">Growth factor</keyword>
<evidence type="ECO:0000259" key="5">
    <source>
        <dbReference type="PROSITE" id="PS50278"/>
    </source>
</evidence>
<dbReference type="PANTHER" id="PTHR11633:SF1">
    <property type="entry name" value="LD28763P"/>
    <property type="match status" value="1"/>
</dbReference>
<organism evidence="6 7">
    <name type="scientific">Rhamnusium bicolor</name>
    <dbReference type="NCBI Taxonomy" id="1586634"/>
    <lineage>
        <taxon>Eukaryota</taxon>
        <taxon>Metazoa</taxon>
        <taxon>Ecdysozoa</taxon>
        <taxon>Arthropoda</taxon>
        <taxon>Hexapoda</taxon>
        <taxon>Insecta</taxon>
        <taxon>Pterygota</taxon>
        <taxon>Neoptera</taxon>
        <taxon>Endopterygota</taxon>
        <taxon>Coleoptera</taxon>
        <taxon>Polyphaga</taxon>
        <taxon>Cucujiformia</taxon>
        <taxon>Chrysomeloidea</taxon>
        <taxon>Cerambycidae</taxon>
        <taxon>Lepturinae</taxon>
        <taxon>Rhagiini</taxon>
        <taxon>Rhamnusium</taxon>
    </lineage>
</organism>
<evidence type="ECO:0000256" key="3">
    <source>
        <dbReference type="ARBA" id="ARBA00023246"/>
    </source>
</evidence>
<comment type="caution">
    <text evidence="6">The sequence shown here is derived from an EMBL/GenBank/DDBJ whole genome shotgun (WGS) entry which is preliminary data.</text>
</comment>
<dbReference type="InterPro" id="IPR000072">
    <property type="entry name" value="PDGF/VEGF_dom"/>
</dbReference>
<feature type="domain" description="Platelet-derived growth factor (PDGF) family profile" evidence="5">
    <location>
        <begin position="39"/>
        <end position="106"/>
    </location>
</feature>
<dbReference type="Proteomes" id="UP001162156">
    <property type="component" value="Unassembled WGS sequence"/>
</dbReference>
<dbReference type="PROSITE" id="PS50278">
    <property type="entry name" value="PDGF_2"/>
    <property type="match status" value="1"/>
</dbReference>
<keyword evidence="7" id="KW-1185">Reference proteome</keyword>
<protein>
    <recommendedName>
        <fullName evidence="5">Platelet-derived growth factor (PDGF) family profile domain-containing protein</fullName>
    </recommendedName>
</protein>
<dbReference type="GO" id="GO:0008083">
    <property type="term" value="F:growth factor activity"/>
    <property type="evidence" value="ECO:0007669"/>
    <property type="project" value="UniProtKB-KW"/>
</dbReference>
<dbReference type="GO" id="GO:0005615">
    <property type="term" value="C:extracellular space"/>
    <property type="evidence" value="ECO:0007669"/>
    <property type="project" value="TreeGrafter"/>
</dbReference>
<dbReference type="GO" id="GO:0016020">
    <property type="term" value="C:membrane"/>
    <property type="evidence" value="ECO:0007669"/>
    <property type="project" value="InterPro"/>
</dbReference>
<evidence type="ECO:0000256" key="1">
    <source>
        <dbReference type="ARBA" id="ARBA00006686"/>
    </source>
</evidence>
<proteinExistence type="inferred from homology"/>
<dbReference type="Pfam" id="PF00341">
    <property type="entry name" value="PDGF"/>
    <property type="match status" value="1"/>
</dbReference>
<name>A0AAV8WKR2_9CUCU</name>
<dbReference type="EMBL" id="JANEYF010005896">
    <property type="protein sequence ID" value="KAJ8926396.1"/>
    <property type="molecule type" value="Genomic_DNA"/>
</dbReference>
<keyword evidence="3" id="KW-0497">Mitogen</keyword>
<sequence>MMLVPEVSINAATIPAAAGCIPELKTITTASSTDPSILYIPQCTRVQRCGGCCSHTLLSCQPKEIETLTYQVMKTQYTGGKKLKFIGKEVVVVEKHISCKCDCKVKEEVFTAHCNKYQEYKESECRCACTNIDEEKKCNKSGSKKLWNPELCACQCRNVTQCSTGYSFDQFECRCLPIPIKRRFANYDRRGYVTEVLSVSPLEDEY</sequence>
<evidence type="ECO:0000256" key="2">
    <source>
        <dbReference type="ARBA" id="ARBA00023030"/>
    </source>
</evidence>